<evidence type="ECO:0000313" key="2">
    <source>
        <dbReference type="Proteomes" id="UP000639772"/>
    </source>
</evidence>
<dbReference type="InterPro" id="IPR052831">
    <property type="entry name" value="Apoptosis_promoter"/>
</dbReference>
<name>A0A835PN97_VANPL</name>
<protein>
    <submittedName>
        <fullName evidence="1">Uncharacterized protein</fullName>
    </submittedName>
</protein>
<accession>A0A835PN97</accession>
<sequence>MTFSLTKSSSSSFAKATAEAPRVFFLRTRKEMMVGIRNKGGTAHLHHLPWPRLLTGTEAAATASATFTVAFSCATTAASLANTTVATAFARSANESHLGRRRQPAILIVYFPLSVIGTGICRGRPFSFLVCFLCGDLVVCPRQVKSPISYSSSSGEGHNKQRPSLWNREGVSARRCVMFPSQLFPGVPSNMSVQHIQQAPAPGSFWTTEQVHERLKTLQETVYLTKLLQKELEEIYLLKISNHGSDGDVLSSSYLQGLKLISSSSKCGKEVPSEIVDVIKGRKVSADVQELRSLEAANSLIVTLKSQLALFNAITSQTSHWKEKSDAVSLAQKLQKYKRNKRWKKKRRKEVAQLRYKEHEAFDKADQDADEWRTREIAKDIAKRKMESMKSIAKLKASEERKRLESELELVFVVEKLQELRSIRIQKLKKQGHFLPEEDDKFLERVKAAVEEEERQAAAAADTHATRDAIATAEESRKAFHISNIEANDIVHDQAESSIKQEQMSVTETELCAALNATKDPEQNVEGRGFSKAYESVTNLPFEFYHYYHGSNNDMGTLIEVRRSWDAYIRPGGSRIPGHWVQPPPPADEVWRSYLVGPRE</sequence>
<evidence type="ECO:0000313" key="1">
    <source>
        <dbReference type="EMBL" id="KAG0455848.1"/>
    </source>
</evidence>
<comment type="caution">
    <text evidence="1">The sequence shown here is derived from an EMBL/GenBank/DDBJ whole genome shotgun (WGS) entry which is preliminary data.</text>
</comment>
<dbReference type="InterPro" id="IPR031974">
    <property type="entry name" value="PDCD7"/>
</dbReference>
<proteinExistence type="predicted"/>
<dbReference type="Proteomes" id="UP000639772">
    <property type="component" value="Chromosome 13"/>
</dbReference>
<dbReference type="OrthoDB" id="2289628at2759"/>
<dbReference type="Pfam" id="PF16021">
    <property type="entry name" value="PDCD7"/>
    <property type="match status" value="1"/>
</dbReference>
<dbReference type="PANTHER" id="PTHR48190:SF2">
    <property type="entry name" value="PROGRAMMED CELL DEATH PROTEIN 7"/>
    <property type="match status" value="1"/>
</dbReference>
<dbReference type="GO" id="GO:0005689">
    <property type="term" value="C:U12-type spliceosomal complex"/>
    <property type="evidence" value="ECO:0007669"/>
    <property type="project" value="TreeGrafter"/>
</dbReference>
<dbReference type="EMBL" id="JADCNM010000013">
    <property type="protein sequence ID" value="KAG0455848.1"/>
    <property type="molecule type" value="Genomic_DNA"/>
</dbReference>
<organism evidence="1 2">
    <name type="scientific">Vanilla planifolia</name>
    <name type="common">Vanilla</name>
    <dbReference type="NCBI Taxonomy" id="51239"/>
    <lineage>
        <taxon>Eukaryota</taxon>
        <taxon>Viridiplantae</taxon>
        <taxon>Streptophyta</taxon>
        <taxon>Embryophyta</taxon>
        <taxon>Tracheophyta</taxon>
        <taxon>Spermatophyta</taxon>
        <taxon>Magnoliopsida</taxon>
        <taxon>Liliopsida</taxon>
        <taxon>Asparagales</taxon>
        <taxon>Orchidaceae</taxon>
        <taxon>Vanilloideae</taxon>
        <taxon>Vanilleae</taxon>
        <taxon>Vanilla</taxon>
    </lineage>
</organism>
<dbReference type="AlphaFoldDB" id="A0A835PN97"/>
<dbReference type="PANTHER" id="PTHR48190">
    <property type="entry name" value="PROGRAMMED CELL DEATH PROTEIN 7"/>
    <property type="match status" value="1"/>
</dbReference>
<gene>
    <name evidence="1" type="ORF">HPP92_023636</name>
</gene>
<reference evidence="1 2" key="1">
    <citation type="journal article" date="2020" name="Nat. Food">
        <title>A phased Vanilla planifolia genome enables genetic improvement of flavour and production.</title>
        <authorList>
            <person name="Hasing T."/>
            <person name="Tang H."/>
            <person name="Brym M."/>
            <person name="Khazi F."/>
            <person name="Huang T."/>
            <person name="Chambers A.H."/>
        </authorList>
    </citation>
    <scope>NUCLEOTIDE SEQUENCE [LARGE SCALE GENOMIC DNA]</scope>
    <source>
        <tissue evidence="1">Leaf</tissue>
    </source>
</reference>